<dbReference type="PANTHER" id="PTHR13437:SF2">
    <property type="entry name" value="NUCLEOPORIN P58_P45"/>
    <property type="match status" value="1"/>
</dbReference>
<protein>
    <submittedName>
        <fullName evidence="8">Uncharacterized protein</fullName>
    </submittedName>
</protein>
<gene>
    <name evidence="8" type="ORF">BDA99DRAFT_250750</name>
</gene>
<evidence type="ECO:0000313" key="9">
    <source>
        <dbReference type="Proteomes" id="UP001209540"/>
    </source>
</evidence>
<organism evidence="8 9">
    <name type="scientific">Phascolomyces articulosus</name>
    <dbReference type="NCBI Taxonomy" id="60185"/>
    <lineage>
        <taxon>Eukaryota</taxon>
        <taxon>Fungi</taxon>
        <taxon>Fungi incertae sedis</taxon>
        <taxon>Mucoromycota</taxon>
        <taxon>Mucoromycotina</taxon>
        <taxon>Mucoromycetes</taxon>
        <taxon>Mucorales</taxon>
        <taxon>Lichtheimiaceae</taxon>
        <taxon>Phascolomyces</taxon>
    </lineage>
</organism>
<proteinExistence type="predicted"/>
<evidence type="ECO:0000256" key="2">
    <source>
        <dbReference type="ARBA" id="ARBA00022448"/>
    </source>
</evidence>
<dbReference type="GO" id="GO:0017056">
    <property type="term" value="F:structural constituent of nuclear pore"/>
    <property type="evidence" value="ECO:0007669"/>
    <property type="project" value="InterPro"/>
</dbReference>
<keyword evidence="4" id="KW-0653">Protein transport</keyword>
<accession>A0AAD5P8F5</accession>
<dbReference type="AlphaFoldDB" id="A0AAD5P8F5"/>
<evidence type="ECO:0000256" key="3">
    <source>
        <dbReference type="ARBA" id="ARBA00022816"/>
    </source>
</evidence>
<name>A0AAD5P8F5_9FUNG</name>
<comment type="caution">
    <text evidence="8">The sequence shown here is derived from an EMBL/GenBank/DDBJ whole genome shotgun (WGS) entry which is preliminary data.</text>
</comment>
<evidence type="ECO:0000256" key="7">
    <source>
        <dbReference type="ARBA" id="ARBA00023242"/>
    </source>
</evidence>
<dbReference type="GO" id="GO:0005643">
    <property type="term" value="C:nuclear pore"/>
    <property type="evidence" value="ECO:0007669"/>
    <property type="project" value="UniProtKB-SubCell"/>
</dbReference>
<keyword evidence="7" id="KW-0539">Nucleus</keyword>
<evidence type="ECO:0000256" key="1">
    <source>
        <dbReference type="ARBA" id="ARBA00004567"/>
    </source>
</evidence>
<dbReference type="GO" id="GO:0015031">
    <property type="term" value="P:protein transport"/>
    <property type="evidence" value="ECO:0007669"/>
    <property type="project" value="UniProtKB-KW"/>
</dbReference>
<evidence type="ECO:0000256" key="5">
    <source>
        <dbReference type="ARBA" id="ARBA00023010"/>
    </source>
</evidence>
<keyword evidence="9" id="KW-1185">Reference proteome</keyword>
<keyword evidence="5" id="KW-0811">Translocation</keyword>
<reference evidence="8" key="2">
    <citation type="submission" date="2023-02" db="EMBL/GenBank/DDBJ databases">
        <authorList>
            <consortium name="DOE Joint Genome Institute"/>
            <person name="Mondo S.J."/>
            <person name="Chang Y."/>
            <person name="Wang Y."/>
            <person name="Ahrendt S."/>
            <person name="Andreopoulos W."/>
            <person name="Barry K."/>
            <person name="Beard J."/>
            <person name="Benny G.L."/>
            <person name="Blankenship S."/>
            <person name="Bonito G."/>
            <person name="Cuomo C."/>
            <person name="Desiro A."/>
            <person name="Gervers K.A."/>
            <person name="Hundley H."/>
            <person name="Kuo A."/>
            <person name="LaButti K."/>
            <person name="Lang B.F."/>
            <person name="Lipzen A."/>
            <person name="O'Donnell K."/>
            <person name="Pangilinan J."/>
            <person name="Reynolds N."/>
            <person name="Sandor L."/>
            <person name="Smith M.W."/>
            <person name="Tsang A."/>
            <person name="Grigoriev I.V."/>
            <person name="Stajich J.E."/>
            <person name="Spatafora J.W."/>
        </authorList>
    </citation>
    <scope>NUCLEOTIDE SEQUENCE</scope>
    <source>
        <strain evidence="8">RSA 2281</strain>
    </source>
</reference>
<keyword evidence="2" id="KW-0813">Transport</keyword>
<dbReference type="PANTHER" id="PTHR13437">
    <property type="entry name" value="NUCLEOPORIN P58/P45 NUCLEOPORIN-LIKE PROTEIN 1"/>
    <property type="match status" value="1"/>
</dbReference>
<evidence type="ECO:0000256" key="4">
    <source>
        <dbReference type="ARBA" id="ARBA00022927"/>
    </source>
</evidence>
<comment type="subcellular location">
    <subcellularLocation>
        <location evidence="1">Nucleus</location>
        <location evidence="1">Nuclear pore complex</location>
    </subcellularLocation>
</comment>
<dbReference type="EMBL" id="JAIXMP010000040">
    <property type="protein sequence ID" value="KAI9247979.1"/>
    <property type="molecule type" value="Genomic_DNA"/>
</dbReference>
<dbReference type="InterPro" id="IPR024882">
    <property type="entry name" value="NUP58/p45/49"/>
</dbReference>
<dbReference type="GO" id="GO:0008139">
    <property type="term" value="F:nuclear localization sequence binding"/>
    <property type="evidence" value="ECO:0007669"/>
    <property type="project" value="InterPro"/>
</dbReference>
<reference evidence="8" key="1">
    <citation type="journal article" date="2022" name="IScience">
        <title>Evolution of zygomycete secretomes and the origins of terrestrial fungal ecologies.</title>
        <authorList>
            <person name="Chang Y."/>
            <person name="Wang Y."/>
            <person name="Mondo S."/>
            <person name="Ahrendt S."/>
            <person name="Andreopoulos W."/>
            <person name="Barry K."/>
            <person name="Beard J."/>
            <person name="Benny G.L."/>
            <person name="Blankenship S."/>
            <person name="Bonito G."/>
            <person name="Cuomo C."/>
            <person name="Desiro A."/>
            <person name="Gervers K.A."/>
            <person name="Hundley H."/>
            <person name="Kuo A."/>
            <person name="LaButti K."/>
            <person name="Lang B.F."/>
            <person name="Lipzen A."/>
            <person name="O'Donnell K."/>
            <person name="Pangilinan J."/>
            <person name="Reynolds N."/>
            <person name="Sandor L."/>
            <person name="Smith M.E."/>
            <person name="Tsang A."/>
            <person name="Grigoriev I.V."/>
            <person name="Stajich J.E."/>
            <person name="Spatafora J.W."/>
        </authorList>
    </citation>
    <scope>NUCLEOTIDE SEQUENCE</scope>
    <source>
        <strain evidence="8">RSA 2281</strain>
    </source>
</reference>
<keyword evidence="6" id="KW-0906">Nuclear pore complex</keyword>
<evidence type="ECO:0000256" key="6">
    <source>
        <dbReference type="ARBA" id="ARBA00023132"/>
    </source>
</evidence>
<sequence>MVGRLFFDNQGTQGRSMTGTTVHQRYFNDLTTSLETRMKEYRAAINQIDERVQTMVGGSSNATATPEQIPAILKSQSNTLVSLAAKVSELHQDVEKLKKNNKHIMNPHK</sequence>
<dbReference type="GO" id="GO:0051028">
    <property type="term" value="P:mRNA transport"/>
    <property type="evidence" value="ECO:0007669"/>
    <property type="project" value="UniProtKB-KW"/>
</dbReference>
<dbReference type="Proteomes" id="UP001209540">
    <property type="component" value="Unassembled WGS sequence"/>
</dbReference>
<dbReference type="Gene3D" id="6.10.140.1350">
    <property type="match status" value="1"/>
</dbReference>
<evidence type="ECO:0000313" key="8">
    <source>
        <dbReference type="EMBL" id="KAI9247979.1"/>
    </source>
</evidence>
<keyword evidence="3" id="KW-0509">mRNA transport</keyword>